<name>A0ABW3DGC3_9BACL</name>
<keyword evidence="5" id="KW-1185">Reference proteome</keyword>
<evidence type="ECO:0000256" key="1">
    <source>
        <dbReference type="SAM" id="MobiDB-lite"/>
    </source>
</evidence>
<feature type="compositionally biased region" description="Basic and acidic residues" evidence="1">
    <location>
        <begin position="184"/>
        <end position="196"/>
    </location>
</feature>
<dbReference type="Pfam" id="PF17898">
    <property type="entry name" value="GerD"/>
    <property type="match status" value="1"/>
</dbReference>
<dbReference type="PROSITE" id="PS51257">
    <property type="entry name" value="PROKAR_LIPOPROTEIN"/>
    <property type="match status" value="1"/>
</dbReference>
<comment type="caution">
    <text evidence="4">The sequence shown here is derived from an EMBL/GenBank/DDBJ whole genome shotgun (WGS) entry which is preliminary data.</text>
</comment>
<dbReference type="Proteomes" id="UP001597120">
    <property type="component" value="Unassembled WGS sequence"/>
</dbReference>
<feature type="compositionally biased region" description="Gly residues" evidence="1">
    <location>
        <begin position="213"/>
        <end position="224"/>
    </location>
</feature>
<dbReference type="EMBL" id="JBHTIU010000109">
    <property type="protein sequence ID" value="MFD0872517.1"/>
    <property type="molecule type" value="Genomic_DNA"/>
</dbReference>
<keyword evidence="2" id="KW-0732">Signal</keyword>
<organism evidence="4 5">
    <name type="scientific">Paenibacillus residui</name>
    <dbReference type="NCBI Taxonomy" id="629724"/>
    <lineage>
        <taxon>Bacteria</taxon>
        <taxon>Bacillati</taxon>
        <taxon>Bacillota</taxon>
        <taxon>Bacilli</taxon>
        <taxon>Bacillales</taxon>
        <taxon>Paenibacillaceae</taxon>
        <taxon>Paenibacillus</taxon>
    </lineage>
</organism>
<dbReference type="NCBIfam" id="NF040801">
    <property type="entry name" value="spore_GerD"/>
    <property type="match status" value="1"/>
</dbReference>
<feature type="region of interest" description="Disordered" evidence="1">
    <location>
        <begin position="183"/>
        <end position="231"/>
    </location>
</feature>
<proteinExistence type="predicted"/>
<evidence type="ECO:0000313" key="5">
    <source>
        <dbReference type="Proteomes" id="UP001597120"/>
    </source>
</evidence>
<evidence type="ECO:0000313" key="4">
    <source>
        <dbReference type="EMBL" id="MFD0872517.1"/>
    </source>
</evidence>
<evidence type="ECO:0000259" key="3">
    <source>
        <dbReference type="Pfam" id="PF17898"/>
    </source>
</evidence>
<feature type="signal peptide" evidence="2">
    <location>
        <begin position="1"/>
        <end position="26"/>
    </location>
</feature>
<protein>
    <submittedName>
        <fullName evidence="4">Spore germination lipoprotein GerD</fullName>
    </submittedName>
</protein>
<dbReference type="Gene3D" id="3.90.330.10">
    <property type="entry name" value="Nitrile hydratase alpha /Thiocyanate hydrolase gamma"/>
    <property type="match status" value="1"/>
</dbReference>
<feature type="chain" id="PRO_5046164981" evidence="2">
    <location>
        <begin position="27"/>
        <end position="231"/>
    </location>
</feature>
<accession>A0ABW3DGC3</accession>
<dbReference type="InterPro" id="IPR041262">
    <property type="entry name" value="GerD_central"/>
</dbReference>
<dbReference type="InterPro" id="IPR036648">
    <property type="entry name" value="CN_Hdrase_a/SCN_Hdrase_g_sf"/>
</dbReference>
<keyword evidence="4" id="KW-0449">Lipoprotein</keyword>
<dbReference type="RefSeq" id="WP_379291859.1">
    <property type="nucleotide sequence ID" value="NZ_JBHTIU010000109.1"/>
</dbReference>
<feature type="domain" description="Spore germination GerD central core" evidence="3">
    <location>
        <begin position="76"/>
        <end position="184"/>
    </location>
</feature>
<gene>
    <name evidence="4" type="primary">gerD</name>
    <name evidence="4" type="ORF">ACFQ03_25670</name>
</gene>
<sequence>MIHRHFRILPALFCIVLLLTSCGTQNEQSGQNQQSYKDIKSMMLDILNSEEGQKAVQQAASKNQDPTMKLLSTGEGQQIQMAVKDVLTDPNNAHLIEKTMTDPKFAADFAKSIQKYNKQLTKDLMKDPEYQQQMLELMQNSQFEKLIMDTMKSTQYRQQTMKIIEESMQSPLFRDQLMQLFSKAIEEEMKPKEGGKGKQGQKGNKEEKSQEDQGGGDQGGGDQGGDQQSGS</sequence>
<reference evidence="5" key="1">
    <citation type="journal article" date="2019" name="Int. J. Syst. Evol. Microbiol.">
        <title>The Global Catalogue of Microorganisms (GCM) 10K type strain sequencing project: providing services to taxonomists for standard genome sequencing and annotation.</title>
        <authorList>
            <consortium name="The Broad Institute Genomics Platform"/>
            <consortium name="The Broad Institute Genome Sequencing Center for Infectious Disease"/>
            <person name="Wu L."/>
            <person name="Ma J."/>
        </authorList>
    </citation>
    <scope>NUCLEOTIDE SEQUENCE [LARGE SCALE GENOMIC DNA]</scope>
    <source>
        <strain evidence="5">CCUG 57263</strain>
    </source>
</reference>
<evidence type="ECO:0000256" key="2">
    <source>
        <dbReference type="SAM" id="SignalP"/>
    </source>
</evidence>